<gene>
    <name evidence="9" type="ORF">AB1Y20_021474</name>
</gene>
<dbReference type="Pfam" id="PF08546">
    <property type="entry name" value="ApbA_C"/>
    <property type="match status" value="1"/>
</dbReference>
<dbReference type="EMBL" id="JBGBPQ010000007">
    <property type="protein sequence ID" value="KAL1521823.1"/>
    <property type="molecule type" value="Genomic_DNA"/>
</dbReference>
<dbReference type="AlphaFoldDB" id="A0AB34JJM9"/>
<keyword evidence="3" id="KW-0521">NADP</keyword>
<dbReference type="InterPro" id="IPR013332">
    <property type="entry name" value="KPR_N"/>
</dbReference>
<keyword evidence="6" id="KW-0732">Signal</keyword>
<sequence length="342" mass="37052">MHVLGAGALGSLWGAHASQCTMLLRPGSAEAQSRRLLVRVTRGWTPGHTHHEVSLPAEAADENGVIDHLLVATKAFHVQEAIDSVRHRLDAQATVVLLCNGALSVAEEIDLPQNAVLLAATTTHGCWLQPSPHRTTRLVYHAGNGETWVGPLPRAGVRCMVASPSHRHSHSSPNLTEDGWESKRCAQFAAHGLGAHIEASSATLRRLWLKLAANAVLNPLTALWDVPNGEVLQRAQGRALASEICREIAALASQLFTQHENVQTPTALELNNFVEGCAAANAANWSSMHQDVKFKRRTEIDHLNGWVVKRAMALGINCEVNADLVAHISQMSQMPSRTSHED</sequence>
<dbReference type="Gene3D" id="1.10.1040.10">
    <property type="entry name" value="N-(1-d-carboxylethyl)-l-norvaline Dehydrogenase, domain 2"/>
    <property type="match status" value="1"/>
</dbReference>
<feature type="signal peptide" evidence="6">
    <location>
        <begin position="1"/>
        <end position="17"/>
    </location>
</feature>
<organism evidence="9 10">
    <name type="scientific">Prymnesium parvum</name>
    <name type="common">Toxic golden alga</name>
    <dbReference type="NCBI Taxonomy" id="97485"/>
    <lineage>
        <taxon>Eukaryota</taxon>
        <taxon>Haptista</taxon>
        <taxon>Haptophyta</taxon>
        <taxon>Prymnesiophyceae</taxon>
        <taxon>Prymnesiales</taxon>
        <taxon>Prymnesiaceae</taxon>
        <taxon>Prymnesium</taxon>
    </lineage>
</organism>
<dbReference type="GO" id="GO:0008677">
    <property type="term" value="F:2-dehydropantoate 2-reductase activity"/>
    <property type="evidence" value="ECO:0007669"/>
    <property type="project" value="UniProtKB-EC"/>
</dbReference>
<dbReference type="Gene3D" id="3.40.50.720">
    <property type="entry name" value="NAD(P)-binding Rossmann-like Domain"/>
    <property type="match status" value="1"/>
</dbReference>
<dbReference type="Pfam" id="PF02558">
    <property type="entry name" value="ApbA"/>
    <property type="match status" value="1"/>
</dbReference>
<dbReference type="InterPro" id="IPR013328">
    <property type="entry name" value="6PGD_dom2"/>
</dbReference>
<dbReference type="InterPro" id="IPR036291">
    <property type="entry name" value="NAD(P)-bd_dom_sf"/>
</dbReference>
<protein>
    <recommendedName>
        <fullName evidence="2">2-dehydropantoate 2-reductase</fullName>
        <ecNumber evidence="2">1.1.1.169</ecNumber>
    </recommendedName>
    <alternativeName>
        <fullName evidence="5">Ketopantoate reductase</fullName>
    </alternativeName>
</protein>
<name>A0AB34JJM9_PRYPA</name>
<evidence type="ECO:0000256" key="6">
    <source>
        <dbReference type="SAM" id="SignalP"/>
    </source>
</evidence>
<evidence type="ECO:0000259" key="7">
    <source>
        <dbReference type="Pfam" id="PF02558"/>
    </source>
</evidence>
<evidence type="ECO:0000256" key="1">
    <source>
        <dbReference type="ARBA" id="ARBA00007870"/>
    </source>
</evidence>
<evidence type="ECO:0000259" key="8">
    <source>
        <dbReference type="Pfam" id="PF08546"/>
    </source>
</evidence>
<dbReference type="GO" id="GO:0050661">
    <property type="term" value="F:NADP binding"/>
    <property type="evidence" value="ECO:0007669"/>
    <property type="project" value="TreeGrafter"/>
</dbReference>
<comment type="similarity">
    <text evidence="1">Belongs to the ketopantoate reductase family.</text>
</comment>
<dbReference type="GO" id="GO:0015940">
    <property type="term" value="P:pantothenate biosynthetic process"/>
    <property type="evidence" value="ECO:0007669"/>
    <property type="project" value="InterPro"/>
</dbReference>
<evidence type="ECO:0000256" key="5">
    <source>
        <dbReference type="ARBA" id="ARBA00032024"/>
    </source>
</evidence>
<dbReference type="SUPFAM" id="SSF51735">
    <property type="entry name" value="NAD(P)-binding Rossmann-fold domains"/>
    <property type="match status" value="1"/>
</dbReference>
<dbReference type="PANTHER" id="PTHR43765:SF2">
    <property type="entry name" value="2-DEHYDROPANTOATE 2-REDUCTASE"/>
    <property type="match status" value="1"/>
</dbReference>
<evidence type="ECO:0000313" key="9">
    <source>
        <dbReference type="EMBL" id="KAL1521823.1"/>
    </source>
</evidence>
<evidence type="ECO:0000256" key="4">
    <source>
        <dbReference type="ARBA" id="ARBA00023002"/>
    </source>
</evidence>
<dbReference type="InterPro" id="IPR003710">
    <property type="entry name" value="ApbA"/>
</dbReference>
<dbReference type="Proteomes" id="UP001515480">
    <property type="component" value="Unassembled WGS sequence"/>
</dbReference>
<proteinExistence type="inferred from homology"/>
<dbReference type="InterPro" id="IPR050838">
    <property type="entry name" value="Ketopantoate_reductase"/>
</dbReference>
<dbReference type="GO" id="GO:0005737">
    <property type="term" value="C:cytoplasm"/>
    <property type="evidence" value="ECO:0007669"/>
    <property type="project" value="TreeGrafter"/>
</dbReference>
<dbReference type="SUPFAM" id="SSF48179">
    <property type="entry name" value="6-phosphogluconate dehydrogenase C-terminal domain-like"/>
    <property type="match status" value="1"/>
</dbReference>
<comment type="caution">
    <text evidence="9">The sequence shown here is derived from an EMBL/GenBank/DDBJ whole genome shotgun (WGS) entry which is preliminary data.</text>
</comment>
<reference evidence="9 10" key="1">
    <citation type="journal article" date="2024" name="Science">
        <title>Giant polyketide synthase enzymes in the biosynthesis of giant marine polyether toxins.</title>
        <authorList>
            <person name="Fallon T.R."/>
            <person name="Shende V.V."/>
            <person name="Wierzbicki I.H."/>
            <person name="Pendleton A.L."/>
            <person name="Watervoot N.F."/>
            <person name="Auber R.P."/>
            <person name="Gonzalez D.J."/>
            <person name="Wisecaver J.H."/>
            <person name="Moore B.S."/>
        </authorList>
    </citation>
    <scope>NUCLEOTIDE SEQUENCE [LARGE SCALE GENOMIC DNA]</scope>
    <source>
        <strain evidence="9 10">12B1</strain>
    </source>
</reference>
<dbReference type="NCBIfam" id="TIGR00745">
    <property type="entry name" value="apbA_panE"/>
    <property type="match status" value="1"/>
</dbReference>
<feature type="domain" description="Ketopantoate reductase N-terminal" evidence="7">
    <location>
        <begin position="2"/>
        <end position="153"/>
    </location>
</feature>
<dbReference type="InterPro" id="IPR008927">
    <property type="entry name" value="6-PGluconate_DH-like_C_sf"/>
</dbReference>
<dbReference type="EC" id="1.1.1.169" evidence="2"/>
<feature type="domain" description="Ketopantoate reductase C-terminal" evidence="8">
    <location>
        <begin position="205"/>
        <end position="330"/>
    </location>
</feature>
<evidence type="ECO:0000256" key="3">
    <source>
        <dbReference type="ARBA" id="ARBA00022857"/>
    </source>
</evidence>
<evidence type="ECO:0000313" key="10">
    <source>
        <dbReference type="Proteomes" id="UP001515480"/>
    </source>
</evidence>
<feature type="chain" id="PRO_5044301258" description="2-dehydropantoate 2-reductase" evidence="6">
    <location>
        <begin position="18"/>
        <end position="342"/>
    </location>
</feature>
<evidence type="ECO:0000256" key="2">
    <source>
        <dbReference type="ARBA" id="ARBA00013014"/>
    </source>
</evidence>
<keyword evidence="10" id="KW-1185">Reference proteome</keyword>
<keyword evidence="4" id="KW-0560">Oxidoreductase</keyword>
<dbReference type="InterPro" id="IPR013752">
    <property type="entry name" value="KPA_reductase"/>
</dbReference>
<accession>A0AB34JJM9</accession>
<dbReference type="PANTHER" id="PTHR43765">
    <property type="entry name" value="2-DEHYDROPANTOATE 2-REDUCTASE-RELATED"/>
    <property type="match status" value="1"/>
</dbReference>